<proteinExistence type="predicted"/>
<reference evidence="3" key="1">
    <citation type="journal article" date="2019" name="Int. J. Syst. Evol. Microbiol.">
        <title>The Global Catalogue of Microorganisms (GCM) 10K type strain sequencing project: providing services to taxonomists for standard genome sequencing and annotation.</title>
        <authorList>
            <consortium name="The Broad Institute Genomics Platform"/>
            <consortium name="The Broad Institute Genome Sequencing Center for Infectious Disease"/>
            <person name="Wu L."/>
            <person name="Ma J."/>
        </authorList>
    </citation>
    <scope>NUCLEOTIDE SEQUENCE [LARGE SCALE GENOMIC DNA]</scope>
    <source>
        <strain evidence="3">CGMCC 1.16855</strain>
    </source>
</reference>
<feature type="region of interest" description="Disordered" evidence="1">
    <location>
        <begin position="53"/>
        <end position="75"/>
    </location>
</feature>
<name>A0ABV7BWD8_9PROT</name>
<accession>A0ABV7BWD8</accession>
<dbReference type="RefSeq" id="WP_216838000.1">
    <property type="nucleotide sequence ID" value="NZ_JAFNJS010000005.1"/>
</dbReference>
<organism evidence="2 3">
    <name type="scientific">Falsiroseomonas tokyonensis</name>
    <dbReference type="NCBI Taxonomy" id="430521"/>
    <lineage>
        <taxon>Bacteria</taxon>
        <taxon>Pseudomonadati</taxon>
        <taxon>Pseudomonadota</taxon>
        <taxon>Alphaproteobacteria</taxon>
        <taxon>Acetobacterales</taxon>
        <taxon>Roseomonadaceae</taxon>
        <taxon>Falsiroseomonas</taxon>
    </lineage>
</organism>
<gene>
    <name evidence="2" type="ORF">ACFOD3_18685</name>
</gene>
<protein>
    <submittedName>
        <fullName evidence="2">Uncharacterized protein</fullName>
    </submittedName>
</protein>
<sequence length="75" mass="8101">MLSESPFRRRPPAVAPRPRLRRGLFALTLAMLLLLGPSCCQFGRCTAPAPGACRLEDGARNPGRGSPFATDHPED</sequence>
<dbReference type="EMBL" id="JBHRSB010000005">
    <property type="protein sequence ID" value="MFC3001937.1"/>
    <property type="molecule type" value="Genomic_DNA"/>
</dbReference>
<comment type="caution">
    <text evidence="2">The sequence shown here is derived from an EMBL/GenBank/DDBJ whole genome shotgun (WGS) entry which is preliminary data.</text>
</comment>
<evidence type="ECO:0000256" key="1">
    <source>
        <dbReference type="SAM" id="MobiDB-lite"/>
    </source>
</evidence>
<keyword evidence="3" id="KW-1185">Reference proteome</keyword>
<evidence type="ECO:0000313" key="2">
    <source>
        <dbReference type="EMBL" id="MFC3001937.1"/>
    </source>
</evidence>
<dbReference type="Proteomes" id="UP001595420">
    <property type="component" value="Unassembled WGS sequence"/>
</dbReference>
<evidence type="ECO:0000313" key="3">
    <source>
        <dbReference type="Proteomes" id="UP001595420"/>
    </source>
</evidence>